<protein>
    <recommendedName>
        <fullName evidence="4">ABC transporter</fullName>
    </recommendedName>
</protein>
<reference evidence="2" key="2">
    <citation type="submission" date="2020-09" db="EMBL/GenBank/DDBJ databases">
        <authorList>
            <person name="Sun Q."/>
            <person name="Ohkuma M."/>
        </authorList>
    </citation>
    <scope>NUCLEOTIDE SEQUENCE</scope>
    <source>
        <strain evidence="2">JCM 4386</strain>
    </source>
</reference>
<reference evidence="2" key="1">
    <citation type="journal article" date="2014" name="Int. J. Syst. Evol. Microbiol.">
        <title>Complete genome sequence of Corynebacterium casei LMG S-19264T (=DSM 44701T), isolated from a smear-ripened cheese.</title>
        <authorList>
            <consortium name="US DOE Joint Genome Institute (JGI-PGF)"/>
            <person name="Walter F."/>
            <person name="Albersmeier A."/>
            <person name="Kalinowski J."/>
            <person name="Ruckert C."/>
        </authorList>
    </citation>
    <scope>NUCLEOTIDE SEQUENCE</scope>
    <source>
        <strain evidence="2">JCM 4386</strain>
    </source>
</reference>
<keyword evidence="1" id="KW-1133">Transmembrane helix</keyword>
<comment type="caution">
    <text evidence="2">The sequence shown here is derived from an EMBL/GenBank/DDBJ whole genome shotgun (WGS) entry which is preliminary data.</text>
</comment>
<dbReference type="Proteomes" id="UP000606194">
    <property type="component" value="Unassembled WGS sequence"/>
</dbReference>
<feature type="transmembrane region" description="Helical" evidence="1">
    <location>
        <begin position="88"/>
        <end position="108"/>
    </location>
</feature>
<feature type="transmembrane region" description="Helical" evidence="1">
    <location>
        <begin position="193"/>
        <end position="211"/>
    </location>
</feature>
<evidence type="ECO:0000256" key="1">
    <source>
        <dbReference type="SAM" id="Phobius"/>
    </source>
</evidence>
<keyword evidence="3" id="KW-1185">Reference proteome</keyword>
<dbReference type="EMBL" id="BMTL01000024">
    <property type="protein sequence ID" value="GGS08356.1"/>
    <property type="molecule type" value="Genomic_DNA"/>
</dbReference>
<sequence length="230" mass="22963">MRPGRLWPLLVPYVLRSCRMTPLLAAAVAGWLLVGAATAVSGGLRLSDAVLLIRAGAVLLAVGAAFVLDDSAAATTEVTPVPRWLPRALRTGVAVVSAGAGWLGVLVLGARAVGPEERGLLPWAGLTLEAAGLLAVVLALAALGLRLTAGSGGGALATPGALLLVVLAALAPLPEGLQPFAPPLSRAWGSSRAVWAVLLGVAASAVVVLIREPSAAATGARDLRTAGEGR</sequence>
<evidence type="ECO:0000313" key="3">
    <source>
        <dbReference type="Proteomes" id="UP000606194"/>
    </source>
</evidence>
<evidence type="ECO:0000313" key="2">
    <source>
        <dbReference type="EMBL" id="GGS08356.1"/>
    </source>
</evidence>
<dbReference type="RefSeq" id="WP_190151946.1">
    <property type="nucleotide sequence ID" value="NZ_BMTL01000024.1"/>
</dbReference>
<organism evidence="2 3">
    <name type="scientific">Streptomyces humidus</name>
    <dbReference type="NCBI Taxonomy" id="52259"/>
    <lineage>
        <taxon>Bacteria</taxon>
        <taxon>Bacillati</taxon>
        <taxon>Actinomycetota</taxon>
        <taxon>Actinomycetes</taxon>
        <taxon>Kitasatosporales</taxon>
        <taxon>Streptomycetaceae</taxon>
        <taxon>Streptomyces</taxon>
    </lineage>
</organism>
<name>A0A918G1E1_9ACTN</name>
<gene>
    <name evidence="2" type="ORF">GCM10010269_54410</name>
</gene>
<feature type="transmembrane region" description="Helical" evidence="1">
    <location>
        <begin position="155"/>
        <end position="173"/>
    </location>
</feature>
<evidence type="ECO:0008006" key="4">
    <source>
        <dbReference type="Google" id="ProtNLM"/>
    </source>
</evidence>
<feature type="transmembrane region" description="Helical" evidence="1">
    <location>
        <begin position="120"/>
        <end position="143"/>
    </location>
</feature>
<dbReference type="AlphaFoldDB" id="A0A918G1E1"/>
<accession>A0A918G1E1</accession>
<feature type="transmembrane region" description="Helical" evidence="1">
    <location>
        <begin position="49"/>
        <end position="68"/>
    </location>
</feature>
<keyword evidence="1" id="KW-0472">Membrane</keyword>
<keyword evidence="1" id="KW-0812">Transmembrane</keyword>
<proteinExistence type="predicted"/>